<reference evidence="1" key="1">
    <citation type="submission" date="2019-04" db="EMBL/GenBank/DDBJ databases">
        <authorList>
            <person name="Alioto T."/>
            <person name="Alioto T."/>
        </authorList>
    </citation>
    <scope>NUCLEOTIDE SEQUENCE [LARGE SCALE GENOMIC DNA]</scope>
</reference>
<dbReference type="AlphaFoldDB" id="A0A5E4CDF7"/>
<protein>
    <submittedName>
        <fullName evidence="1">Uncharacterized protein</fullName>
    </submittedName>
</protein>
<proteinExistence type="predicted"/>
<dbReference type="EMBL" id="CABDUW010001223">
    <property type="protein sequence ID" value="VTJ79746.1"/>
    <property type="molecule type" value="Genomic_DNA"/>
</dbReference>
<dbReference type="Proteomes" id="UP000335636">
    <property type="component" value="Unassembled WGS sequence"/>
</dbReference>
<comment type="caution">
    <text evidence="1">The sequence shown here is derived from an EMBL/GenBank/DDBJ whole genome shotgun (WGS) entry which is preliminary data.</text>
</comment>
<evidence type="ECO:0000313" key="1">
    <source>
        <dbReference type="EMBL" id="VTJ79746.1"/>
    </source>
</evidence>
<evidence type="ECO:0000313" key="2">
    <source>
        <dbReference type="Proteomes" id="UP000335636"/>
    </source>
</evidence>
<keyword evidence="2" id="KW-1185">Reference proteome</keyword>
<sequence length="77" mass="8275">MEPGAQVSSWPETTCAACGDLRFGPAPLARFSRSLGSREKGIRVAVGVGTERRCLDTAGAAWRRFAPDQEKIPRGQS</sequence>
<organism evidence="1 2">
    <name type="scientific">Marmota monax</name>
    <name type="common">Woodchuck</name>
    <dbReference type="NCBI Taxonomy" id="9995"/>
    <lineage>
        <taxon>Eukaryota</taxon>
        <taxon>Metazoa</taxon>
        <taxon>Chordata</taxon>
        <taxon>Craniata</taxon>
        <taxon>Vertebrata</taxon>
        <taxon>Euteleostomi</taxon>
        <taxon>Mammalia</taxon>
        <taxon>Eutheria</taxon>
        <taxon>Euarchontoglires</taxon>
        <taxon>Glires</taxon>
        <taxon>Rodentia</taxon>
        <taxon>Sciuromorpha</taxon>
        <taxon>Sciuridae</taxon>
        <taxon>Xerinae</taxon>
        <taxon>Marmotini</taxon>
        <taxon>Marmota</taxon>
    </lineage>
</organism>
<name>A0A5E4CDF7_MARMO</name>
<accession>A0A5E4CDF7</accession>
<gene>
    <name evidence="1" type="ORF">MONAX_5E033597</name>
</gene>